<gene>
    <name evidence="1" type="ORF">GA0070612_4952</name>
</gene>
<reference evidence="2" key="1">
    <citation type="submission" date="2016-06" db="EMBL/GenBank/DDBJ databases">
        <authorList>
            <person name="Varghese N."/>
            <person name="Submissions Spin"/>
        </authorList>
    </citation>
    <scope>NUCLEOTIDE SEQUENCE [LARGE SCALE GENOMIC DNA]</scope>
    <source>
        <strain evidence="2">DSM 45160</strain>
    </source>
</reference>
<keyword evidence="2" id="KW-1185">Reference proteome</keyword>
<sequence length="80" mass="8875">MPQQYLTLDRPAAAPTSEPVLVFLQGGPDDIPRTMVASVEQLVYGKIKVPYLAGYEHFERRVGDGAPLLFTWTGRTKIAE</sequence>
<organism evidence="1 2">
    <name type="scientific">Micromonospora chokoriensis</name>
    <dbReference type="NCBI Taxonomy" id="356851"/>
    <lineage>
        <taxon>Bacteria</taxon>
        <taxon>Bacillati</taxon>
        <taxon>Actinomycetota</taxon>
        <taxon>Actinomycetes</taxon>
        <taxon>Micromonosporales</taxon>
        <taxon>Micromonosporaceae</taxon>
        <taxon>Micromonospora</taxon>
    </lineage>
</organism>
<dbReference type="Proteomes" id="UP000198224">
    <property type="component" value="Chromosome I"/>
</dbReference>
<dbReference type="InterPro" id="IPR046030">
    <property type="entry name" value="DUF5988"/>
</dbReference>
<evidence type="ECO:0000313" key="1">
    <source>
        <dbReference type="EMBL" id="SCF21791.1"/>
    </source>
</evidence>
<protein>
    <submittedName>
        <fullName evidence="1">Uncharacterized protein</fullName>
    </submittedName>
</protein>
<dbReference type="AlphaFoldDB" id="A0A1C4YN83"/>
<dbReference type="Pfam" id="PF19450">
    <property type="entry name" value="DUF5988"/>
    <property type="match status" value="1"/>
</dbReference>
<dbReference type="RefSeq" id="WP_088990082.1">
    <property type="nucleotide sequence ID" value="NZ_LT607409.1"/>
</dbReference>
<accession>A0A1C4YN83</accession>
<dbReference type="EMBL" id="LT607409">
    <property type="protein sequence ID" value="SCF21791.1"/>
    <property type="molecule type" value="Genomic_DNA"/>
</dbReference>
<evidence type="ECO:0000313" key="2">
    <source>
        <dbReference type="Proteomes" id="UP000198224"/>
    </source>
</evidence>
<name>A0A1C4YN83_9ACTN</name>
<proteinExistence type="predicted"/>